<gene>
    <name evidence="2" type="ORF">NSCI0253_LOCUS2009</name>
</gene>
<dbReference type="EMBL" id="HBFQ01002912">
    <property type="protein sequence ID" value="CAD8827663.1"/>
    <property type="molecule type" value="Transcribed_RNA"/>
</dbReference>
<reference evidence="2" key="1">
    <citation type="submission" date="2021-01" db="EMBL/GenBank/DDBJ databases">
        <authorList>
            <person name="Corre E."/>
            <person name="Pelletier E."/>
            <person name="Niang G."/>
            <person name="Scheremetjew M."/>
            <person name="Finn R."/>
            <person name="Kale V."/>
            <person name="Holt S."/>
            <person name="Cochrane G."/>
            <person name="Meng A."/>
            <person name="Brown T."/>
            <person name="Cohen L."/>
        </authorList>
    </citation>
    <scope>NUCLEOTIDE SEQUENCE</scope>
</reference>
<evidence type="ECO:0000256" key="1">
    <source>
        <dbReference type="SAM" id="MobiDB-lite"/>
    </source>
</evidence>
<feature type="compositionally biased region" description="Basic and acidic residues" evidence="1">
    <location>
        <begin position="222"/>
        <end position="235"/>
    </location>
</feature>
<feature type="compositionally biased region" description="Basic and acidic residues" evidence="1">
    <location>
        <begin position="288"/>
        <end position="302"/>
    </location>
</feature>
<evidence type="ECO:0000313" key="2">
    <source>
        <dbReference type="EMBL" id="CAD8827663.1"/>
    </source>
</evidence>
<proteinExistence type="predicted"/>
<feature type="compositionally biased region" description="Basic and acidic residues" evidence="1">
    <location>
        <begin position="328"/>
        <end position="346"/>
    </location>
</feature>
<organism evidence="2">
    <name type="scientific">Noctiluca scintillans</name>
    <name type="common">Sea sparkle</name>
    <name type="synonym">Red tide dinoflagellate</name>
    <dbReference type="NCBI Taxonomy" id="2966"/>
    <lineage>
        <taxon>Eukaryota</taxon>
        <taxon>Sar</taxon>
        <taxon>Alveolata</taxon>
        <taxon>Dinophyceae</taxon>
        <taxon>Noctilucales</taxon>
        <taxon>Noctilucaceae</taxon>
        <taxon>Noctiluca</taxon>
    </lineage>
</organism>
<name>A0A7S0ZNP0_NOCSC</name>
<feature type="region of interest" description="Disordered" evidence="1">
    <location>
        <begin position="210"/>
        <end position="235"/>
    </location>
</feature>
<sequence length="410" mass="44920">MRGPLEGRRQTVEDFDAVPDWKRVCLSQPCVPAPKKRVLPQAPTAPPVCAPSSSVSIPQERSQTFPMHRPGGTTHGLVPRGSVAQYVASATTESCQHSRTAEPFEEVPDWKRKTRMSAVQMPAPKKEVRPENSFEGSSLVDAVFAAQSIPDASPRSGVERAKTAFTVTEELQASGCSQGGALVKWASEVSASGNSLSKTQVGTRMRDFHDASEPLDLPTNPKLEEREHREHREHRELSEVRVGVPLMHTKELEIMETPGSDCCARGGARVARAESVEAEIPSVVQNASREDMRLDAHEDEAQRSVYLNLDQEMEVDEEKKDDEEDVERDQHDSPFKEDAFLDDDSHTTFATEDPYADGATISMKTLLPSAQTKVSVLLANGYEALLANAALWDGFEMSDGKDVGEDVAPG</sequence>
<accession>A0A7S0ZNP0</accession>
<protein>
    <submittedName>
        <fullName evidence="2">Uncharacterized protein</fullName>
    </submittedName>
</protein>
<dbReference type="AlphaFoldDB" id="A0A7S0ZNP0"/>
<feature type="region of interest" description="Disordered" evidence="1">
    <location>
        <begin position="34"/>
        <end position="77"/>
    </location>
</feature>
<feature type="region of interest" description="Disordered" evidence="1">
    <location>
        <begin position="281"/>
        <end position="349"/>
    </location>
</feature>
<feature type="compositionally biased region" description="Acidic residues" evidence="1">
    <location>
        <begin position="311"/>
        <end position="327"/>
    </location>
</feature>